<evidence type="ECO:0000256" key="4">
    <source>
        <dbReference type="ARBA" id="ARBA00022723"/>
    </source>
</evidence>
<dbReference type="Proteomes" id="UP000095285">
    <property type="component" value="Unassembled WGS sequence"/>
</dbReference>
<evidence type="ECO:0000256" key="5">
    <source>
        <dbReference type="ARBA" id="ARBA00022884"/>
    </source>
</evidence>
<dbReference type="PROSITE" id="PS50988">
    <property type="entry name" value="TROVE"/>
    <property type="match status" value="1"/>
</dbReference>
<dbReference type="GO" id="GO:0003723">
    <property type="term" value="F:RNA binding"/>
    <property type="evidence" value="ECO:0007669"/>
    <property type="project" value="UniProtKB-KW"/>
</dbReference>
<dbReference type="GO" id="GO:1990904">
    <property type="term" value="C:ribonucleoprotein complex"/>
    <property type="evidence" value="ECO:0007669"/>
    <property type="project" value="UniProtKB-KW"/>
</dbReference>
<dbReference type="Pfam" id="PF05731">
    <property type="entry name" value="TROVE"/>
    <property type="match status" value="1"/>
</dbReference>
<dbReference type="Pfam" id="PF25045">
    <property type="entry name" value="vWA_Ro60"/>
    <property type="match status" value="1"/>
</dbReference>
<dbReference type="PANTHER" id="PTHR14202">
    <property type="entry name" value="60 KDA RIBONUCLEOPROTEIN SSA/RO"/>
    <property type="match status" value="1"/>
</dbReference>
<keyword evidence="8" id="KW-1185">Reference proteome</keyword>
<keyword evidence="3" id="KW-0963">Cytoplasm</keyword>
<dbReference type="SUPFAM" id="SSF53300">
    <property type="entry name" value="vWA-like"/>
    <property type="match status" value="1"/>
</dbReference>
<dbReference type="GO" id="GO:0046872">
    <property type="term" value="F:metal ion binding"/>
    <property type="evidence" value="ECO:0007669"/>
    <property type="project" value="UniProtKB-KW"/>
</dbReference>
<reference evidence="8" key="1">
    <citation type="submission" date="2012-04" db="EMBL/GenBank/DDBJ databases">
        <title>The Genome Sequence of Loa loa.</title>
        <authorList>
            <consortium name="The Broad Institute Genome Sequencing Platform"/>
            <consortium name="Broad Institute Genome Sequencing Center for Infectious Disease"/>
            <person name="Nutman T.B."/>
            <person name="Fink D.L."/>
            <person name="Russ C."/>
            <person name="Young S."/>
            <person name="Zeng Q."/>
            <person name="Gargeya S."/>
            <person name="Alvarado L."/>
            <person name="Berlin A."/>
            <person name="Chapman S.B."/>
            <person name="Chen Z."/>
            <person name="Freedman E."/>
            <person name="Gellesch M."/>
            <person name="Goldberg J."/>
            <person name="Griggs A."/>
            <person name="Gujja S."/>
            <person name="Heilman E.R."/>
            <person name="Heiman D."/>
            <person name="Howarth C."/>
            <person name="Mehta T."/>
            <person name="Neiman D."/>
            <person name="Pearson M."/>
            <person name="Roberts A."/>
            <person name="Saif S."/>
            <person name="Shea T."/>
            <person name="Shenoy N."/>
            <person name="Sisk P."/>
            <person name="Stolte C."/>
            <person name="Sykes S."/>
            <person name="White J."/>
            <person name="Yandava C."/>
            <person name="Haas B."/>
            <person name="Henn M.R."/>
            <person name="Nusbaum C."/>
            <person name="Birren B."/>
        </authorList>
    </citation>
    <scope>NUCLEOTIDE SEQUENCE [LARGE SCALE GENOMIC DNA]</scope>
</reference>
<reference evidence="9" key="2">
    <citation type="submission" date="2016-11" db="UniProtKB">
        <authorList>
            <consortium name="WormBaseParasite"/>
        </authorList>
    </citation>
    <scope>IDENTIFICATION</scope>
</reference>
<dbReference type="PANTHER" id="PTHR14202:SF0">
    <property type="entry name" value="RNA-BINDING PROTEIN RO60"/>
    <property type="match status" value="1"/>
</dbReference>
<dbReference type="SUPFAM" id="SSF140864">
    <property type="entry name" value="TROVE domain-like"/>
    <property type="match status" value="1"/>
</dbReference>
<accession>A0A1I7VSA4</accession>
<name>A0A1I7VSA4_LOALO</name>
<dbReference type="InterPro" id="IPR056800">
    <property type="entry name" value="vWA_Ro60"/>
</dbReference>
<sequence>MEDSVIWSNVYDNTVINYQDLLGILENQNKLVSACGNQISDEAFVRRFLILGTTGSTCYASEKELTMHAANKLCEIIEKGSGLILLRELIKVSLADRAPKKNPTFFALALCARYKVRDLTSKSMVSPRVNKNDSTEVNAKYRQFAQPMDVAYQKALQQLALRAVPKVCRISTHLFMFLKYCKLISGETGMKVNSKGWGRALRATISNWYLSQDPERLVMQVTKYCSLEGYTHRDVFRLSHIHPEWTMPRDHQYWKYHKEYDAIFKYIAKDSMNMRKGEEMLAKSKVKQCKSDDKIVTVRSEQRTNEMEEETKIVGKRRLIKVDEAALVENEKMTSKEASIGETLEVLQFLKDFERLQELTLDDADEAVQLINKHDFVYEHIPNDLLSSKKIWEALLIRMPLTVMMKNLGAMTAGDLLGSKKQHRVYNQMVVDKLMDEKELKEAEIHPISILLTYATYSIGGHEWEGKMKWEPNEDIVNALEKAFYASFQYLTPTNKRYCLSFNVSAYAMTFVRTESSVTTTAFSDRLTPFKFDCKMNLDEVVELMKRIPVGVIDCALPMIWAKQERLPFDVFIIYTSDETCYDYEQPFVALQEYRTAMNIPDAKLIVMSMIETELNKTDSVDPNILNICGLESSVPDLIREFVSGTLSS</sequence>
<dbReference type="InterPro" id="IPR036465">
    <property type="entry name" value="vWFA_dom_sf"/>
</dbReference>
<evidence type="ECO:0000256" key="6">
    <source>
        <dbReference type="ARBA" id="ARBA00023274"/>
    </source>
</evidence>
<proteinExistence type="inferred from homology"/>
<feature type="domain" description="TROVE" evidence="7">
    <location>
        <begin position="28"/>
        <end position="496"/>
    </location>
</feature>
<dbReference type="eggNOG" id="KOG4465">
    <property type="taxonomic scope" value="Eukaryota"/>
</dbReference>
<dbReference type="InterPro" id="IPR008858">
    <property type="entry name" value="TROVE_dom"/>
</dbReference>
<evidence type="ECO:0000259" key="7">
    <source>
        <dbReference type="PROSITE" id="PS50988"/>
    </source>
</evidence>
<dbReference type="AlphaFoldDB" id="A0A1I7VSA4"/>
<keyword evidence="5" id="KW-0694">RNA-binding</keyword>
<organism evidence="8 9">
    <name type="scientific">Loa loa</name>
    <name type="common">Eye worm</name>
    <name type="synonym">Filaria loa</name>
    <dbReference type="NCBI Taxonomy" id="7209"/>
    <lineage>
        <taxon>Eukaryota</taxon>
        <taxon>Metazoa</taxon>
        <taxon>Ecdysozoa</taxon>
        <taxon>Nematoda</taxon>
        <taxon>Chromadorea</taxon>
        <taxon>Rhabditida</taxon>
        <taxon>Spirurina</taxon>
        <taxon>Spiruromorpha</taxon>
        <taxon>Filarioidea</taxon>
        <taxon>Onchocercidae</taxon>
        <taxon>Loa</taxon>
    </lineage>
</organism>
<dbReference type="Gene3D" id="3.40.50.410">
    <property type="entry name" value="von Willebrand factor, type A domain"/>
    <property type="match status" value="1"/>
</dbReference>
<evidence type="ECO:0000256" key="2">
    <source>
        <dbReference type="ARBA" id="ARBA00007814"/>
    </source>
</evidence>
<comment type="similarity">
    <text evidence="2">Belongs to the Ro 60 kDa family.</text>
</comment>
<keyword evidence="6" id="KW-0687">Ribonucleoprotein</keyword>
<dbReference type="InterPro" id="IPR040322">
    <property type="entry name" value="TROVE2"/>
</dbReference>
<protein>
    <submittedName>
        <fullName evidence="9">TROVE domain-containing protein</fullName>
    </submittedName>
</protein>
<evidence type="ECO:0000256" key="1">
    <source>
        <dbReference type="ARBA" id="ARBA00004496"/>
    </source>
</evidence>
<evidence type="ECO:0000256" key="3">
    <source>
        <dbReference type="ARBA" id="ARBA00022490"/>
    </source>
</evidence>
<dbReference type="GO" id="GO:0005737">
    <property type="term" value="C:cytoplasm"/>
    <property type="evidence" value="ECO:0007669"/>
    <property type="project" value="UniProtKB-SubCell"/>
</dbReference>
<comment type="subcellular location">
    <subcellularLocation>
        <location evidence="1">Cytoplasm</location>
    </subcellularLocation>
</comment>
<keyword evidence="4" id="KW-0479">Metal-binding</keyword>
<dbReference type="InterPro" id="IPR037214">
    <property type="entry name" value="TROVE_dom_sf"/>
</dbReference>
<evidence type="ECO:0000313" key="8">
    <source>
        <dbReference type="Proteomes" id="UP000095285"/>
    </source>
</evidence>
<dbReference type="FunFam" id="3.40.50.410:FF:000127">
    <property type="entry name" value="60 kDa SS-A/Ro ribonucleoprotein homolog"/>
    <property type="match status" value="1"/>
</dbReference>
<evidence type="ECO:0000313" key="9">
    <source>
        <dbReference type="WBParaSite" id="EN70_5729"/>
    </source>
</evidence>
<dbReference type="WBParaSite" id="EN70_5729">
    <property type="protein sequence ID" value="EN70_5729"/>
    <property type="gene ID" value="EN70_5729"/>
</dbReference>